<dbReference type="Pfam" id="PF02900">
    <property type="entry name" value="LigB"/>
    <property type="match status" value="1"/>
</dbReference>
<evidence type="ECO:0000313" key="2">
    <source>
        <dbReference type="EMBL" id="MCX2975475.1"/>
    </source>
</evidence>
<evidence type="ECO:0000259" key="1">
    <source>
        <dbReference type="Pfam" id="PF02900"/>
    </source>
</evidence>
<dbReference type="Proteomes" id="UP001143307">
    <property type="component" value="Unassembled WGS sequence"/>
</dbReference>
<accession>A0ABT3SZP3</accession>
<dbReference type="RefSeq" id="WP_279254114.1">
    <property type="nucleotide sequence ID" value="NZ_SHNP01000008.1"/>
</dbReference>
<evidence type="ECO:0000313" key="3">
    <source>
        <dbReference type="Proteomes" id="UP001143307"/>
    </source>
</evidence>
<dbReference type="Gene3D" id="3.40.830.10">
    <property type="entry name" value="LigB-like"/>
    <property type="match status" value="1"/>
</dbReference>
<reference evidence="2" key="1">
    <citation type="submission" date="2019-02" db="EMBL/GenBank/DDBJ databases">
        <authorList>
            <person name="Li S.-H."/>
        </authorList>
    </citation>
    <scope>NUCLEOTIDE SEQUENCE</scope>
    <source>
        <strain evidence="2">IMCC8485</strain>
    </source>
</reference>
<protein>
    <submittedName>
        <fullName evidence="2">Protocatechuate 3,4-dioxygenase</fullName>
    </submittedName>
</protein>
<keyword evidence="3" id="KW-1185">Reference proteome</keyword>
<comment type="caution">
    <text evidence="2">The sequence shown here is derived from an EMBL/GenBank/DDBJ whole genome shotgun (WGS) entry which is preliminary data.</text>
</comment>
<proteinExistence type="predicted"/>
<feature type="domain" description="Extradiol ring-cleavage dioxygenase class III enzyme subunit B" evidence="1">
    <location>
        <begin position="8"/>
        <end position="267"/>
    </location>
</feature>
<dbReference type="SUPFAM" id="SSF53213">
    <property type="entry name" value="LigB-like"/>
    <property type="match status" value="1"/>
</dbReference>
<sequence length="277" mass="30137">MAELVAGFCLPHDPLMASTPQINEQAKADIVFEALEEVNRRIKAMNVDTVIVIGDDHYCNFGPHCLPQYLIAIGDADGPREPWLGIDRYPVQIDTELATHIMNFGFDRGFDWAVAKNITLEHGTMIPVHFAVKPNESGIKSIPIYTASGVEPLLRSRRAYELGQMIGQAVAAYEGAERVAIFGTGGISHWVGTAEMGQVNEEFDRMVLDKVAAGDVEALIAMSDEYLIETAGNGSLEIRNWIMAMGAVGAKGAELICYEPIPEWICGMGVAELKLAG</sequence>
<gene>
    <name evidence="2" type="ORF">EYC87_17990</name>
</gene>
<dbReference type="InterPro" id="IPR004183">
    <property type="entry name" value="Xdiol_dOase_suB"/>
</dbReference>
<dbReference type="EMBL" id="SHNP01000008">
    <property type="protein sequence ID" value="MCX2975475.1"/>
    <property type="molecule type" value="Genomic_DNA"/>
</dbReference>
<organism evidence="2 3">
    <name type="scientific">Candidatus Seongchinamella marina</name>
    <dbReference type="NCBI Taxonomy" id="2518990"/>
    <lineage>
        <taxon>Bacteria</taxon>
        <taxon>Pseudomonadati</taxon>
        <taxon>Pseudomonadota</taxon>
        <taxon>Gammaproteobacteria</taxon>
        <taxon>Cellvibrionales</taxon>
        <taxon>Halieaceae</taxon>
        <taxon>Seongchinamella</taxon>
    </lineage>
</organism>
<name>A0ABT3SZP3_9GAMM</name>